<sequence length="291" mass="32556">MVATLELLEEHRLFGGWQQRYRHQSAALNCTMTFSIFLPGPKGETPPPVVWCLAGLTCNDENFPTKSGAQRIAAELGLVLVMPDTSPRGEGVADDDGYDLGQGAGFYLNATRLPWKTHYRMYDYLHEELPALIAGNFHVSDRQAMMGHSMGGHGALMLALRNPQRFTSVSAFAPIVNPTEVLWGQKAFRAYLGEESSSWYQYDSCWLMQQSSARIPMLIDQGDSDQFLADQLRPERLEAIAAEKDWPLTVRIQPGYDHSYFFIASFVEDHLRFHAGHLFATTPAKQGLTGP</sequence>
<feature type="active site" description="Charge relay system" evidence="6">
    <location>
        <position position="258"/>
    </location>
</feature>
<dbReference type="EC" id="3.1.2.12" evidence="5 7"/>
<dbReference type="InterPro" id="IPR014186">
    <property type="entry name" value="S-formylglutathione_hydrol"/>
</dbReference>
<evidence type="ECO:0000313" key="8">
    <source>
        <dbReference type="EMBL" id="RQM39844.1"/>
    </source>
</evidence>
<dbReference type="FunFam" id="3.40.50.1820:FF:000002">
    <property type="entry name" value="S-formylglutathione hydrolase"/>
    <property type="match status" value="1"/>
</dbReference>
<organism evidence="8 9">
    <name type="scientific">Erwinia psidii</name>
    <dbReference type="NCBI Taxonomy" id="69224"/>
    <lineage>
        <taxon>Bacteria</taxon>
        <taxon>Pseudomonadati</taxon>
        <taxon>Pseudomonadota</taxon>
        <taxon>Gammaproteobacteria</taxon>
        <taxon>Enterobacterales</taxon>
        <taxon>Erwiniaceae</taxon>
        <taxon>Erwinia</taxon>
    </lineage>
</organism>
<dbReference type="GO" id="GO:0052689">
    <property type="term" value="F:carboxylic ester hydrolase activity"/>
    <property type="evidence" value="ECO:0007669"/>
    <property type="project" value="UniProtKB-KW"/>
</dbReference>
<dbReference type="Gene3D" id="3.40.50.1820">
    <property type="entry name" value="alpha/beta hydrolase"/>
    <property type="match status" value="1"/>
</dbReference>
<evidence type="ECO:0000256" key="2">
    <source>
        <dbReference type="ARBA" id="ARBA00022487"/>
    </source>
</evidence>
<dbReference type="GO" id="GO:0046294">
    <property type="term" value="P:formaldehyde catabolic process"/>
    <property type="evidence" value="ECO:0007669"/>
    <property type="project" value="InterPro"/>
</dbReference>
<evidence type="ECO:0000256" key="1">
    <source>
        <dbReference type="ARBA" id="ARBA00005622"/>
    </source>
</evidence>
<keyword evidence="9" id="KW-1185">Reference proteome</keyword>
<dbReference type="EMBL" id="RHHM01000001">
    <property type="protein sequence ID" value="RQM39844.1"/>
    <property type="molecule type" value="Genomic_DNA"/>
</dbReference>
<reference evidence="8 9" key="1">
    <citation type="submission" date="2018-10" db="EMBL/GenBank/DDBJ databases">
        <title>Draft genome sequence for the type isolate of Erwinia psidii, agent causal of bacterial blight in guava (Psidium guajava) and wilt and die-back of Eucalyptus spp.</title>
        <authorList>
            <person name="Hermenegildo P.S."/>
            <person name="Santos S.A."/>
            <person name="Guimaraes L.M.S."/>
            <person name="Vidigal P.M.P."/>
            <person name="Pereira I.C."/>
            <person name="Badel J.L."/>
            <person name="Alfenas-Zerbini P."/>
            <person name="Ferreira M.A.S.V."/>
            <person name="Alfenas A.C."/>
        </authorList>
    </citation>
    <scope>NUCLEOTIDE SEQUENCE [LARGE SCALE GENOMIC DNA]</scope>
    <source>
        <strain evidence="8 9">IBSBF 435</strain>
    </source>
</reference>
<accession>A0A3N6S2P5</accession>
<comment type="catalytic activity">
    <reaction evidence="4 7">
        <text>S-formylglutathione + H2O = formate + glutathione + H(+)</text>
        <dbReference type="Rhea" id="RHEA:14961"/>
        <dbReference type="ChEBI" id="CHEBI:15377"/>
        <dbReference type="ChEBI" id="CHEBI:15378"/>
        <dbReference type="ChEBI" id="CHEBI:15740"/>
        <dbReference type="ChEBI" id="CHEBI:57688"/>
        <dbReference type="ChEBI" id="CHEBI:57925"/>
        <dbReference type="EC" id="3.1.2.12"/>
    </reaction>
</comment>
<comment type="similarity">
    <text evidence="1 7">Belongs to the esterase D family.</text>
</comment>
<dbReference type="Pfam" id="PF00756">
    <property type="entry name" value="Esterase"/>
    <property type="match status" value="1"/>
</dbReference>
<evidence type="ECO:0000256" key="6">
    <source>
        <dbReference type="PIRSR" id="PIRSR614186-1"/>
    </source>
</evidence>
<feature type="active site" description="Charge relay system" evidence="6">
    <location>
        <position position="225"/>
    </location>
</feature>
<evidence type="ECO:0000256" key="3">
    <source>
        <dbReference type="ARBA" id="ARBA00022801"/>
    </source>
</evidence>
<proteinExistence type="inferred from homology"/>
<dbReference type="RefSeq" id="WP_124231293.1">
    <property type="nucleotide sequence ID" value="NZ_RHHM01000001.1"/>
</dbReference>
<keyword evidence="3 7" id="KW-0378">Hydrolase</keyword>
<dbReference type="NCBIfam" id="TIGR02821">
    <property type="entry name" value="fghA_ester_D"/>
    <property type="match status" value="1"/>
</dbReference>
<dbReference type="InterPro" id="IPR029058">
    <property type="entry name" value="AB_hydrolase_fold"/>
</dbReference>
<evidence type="ECO:0000256" key="4">
    <source>
        <dbReference type="ARBA" id="ARBA00047590"/>
    </source>
</evidence>
<feature type="active site" description="Charge relay system" evidence="6">
    <location>
        <position position="149"/>
    </location>
</feature>
<dbReference type="GO" id="GO:0005829">
    <property type="term" value="C:cytosol"/>
    <property type="evidence" value="ECO:0007669"/>
    <property type="project" value="TreeGrafter"/>
</dbReference>
<dbReference type="PANTHER" id="PTHR10061">
    <property type="entry name" value="S-FORMYLGLUTATHIONE HYDROLASE"/>
    <property type="match status" value="1"/>
</dbReference>
<comment type="function">
    <text evidence="7">Serine hydrolase involved in the detoxification of formaldehyde.</text>
</comment>
<dbReference type="SUPFAM" id="SSF53474">
    <property type="entry name" value="alpha/beta-Hydrolases"/>
    <property type="match status" value="1"/>
</dbReference>
<evidence type="ECO:0000313" key="9">
    <source>
        <dbReference type="Proteomes" id="UP000279457"/>
    </source>
</evidence>
<evidence type="ECO:0000256" key="5">
    <source>
        <dbReference type="NCBIfam" id="TIGR02821"/>
    </source>
</evidence>
<dbReference type="OrthoDB" id="9782200at2"/>
<evidence type="ECO:0000256" key="7">
    <source>
        <dbReference type="RuleBase" id="RU363068"/>
    </source>
</evidence>
<protein>
    <recommendedName>
        <fullName evidence="5 7">S-formylglutathione hydrolase</fullName>
        <ecNumber evidence="5 7">3.1.2.12</ecNumber>
    </recommendedName>
</protein>
<dbReference type="GO" id="GO:0018738">
    <property type="term" value="F:S-formylglutathione hydrolase activity"/>
    <property type="evidence" value="ECO:0007669"/>
    <property type="project" value="UniProtKB-UniRule"/>
</dbReference>
<dbReference type="Proteomes" id="UP000279457">
    <property type="component" value="Unassembled WGS sequence"/>
</dbReference>
<comment type="caution">
    <text evidence="8">The sequence shown here is derived from an EMBL/GenBank/DDBJ whole genome shotgun (WGS) entry which is preliminary data.</text>
</comment>
<dbReference type="AlphaFoldDB" id="A0A3N6S2P5"/>
<name>A0A3N6S2P5_9GAMM</name>
<gene>
    <name evidence="8" type="primary">fghA</name>
    <name evidence="8" type="ORF">EB241_00570</name>
</gene>
<dbReference type="PANTHER" id="PTHR10061:SF1">
    <property type="entry name" value="S-FORMYLGLUTATHIONE HYDROLASE YEIG"/>
    <property type="match status" value="1"/>
</dbReference>
<keyword evidence="2 7" id="KW-0719">Serine esterase</keyword>
<dbReference type="InterPro" id="IPR000801">
    <property type="entry name" value="Esterase-like"/>
</dbReference>